<organism evidence="6">
    <name type="scientific">Thermoleptolyngbya oregonensis NK1-22</name>
    <dbReference type="NCBI Taxonomy" id="2547457"/>
    <lineage>
        <taxon>Bacteria</taxon>
        <taxon>Bacillati</taxon>
        <taxon>Cyanobacteriota</taxon>
        <taxon>Cyanophyceae</taxon>
        <taxon>Oculatellales</taxon>
        <taxon>Oculatellaceae</taxon>
        <taxon>Thermoleptolyngbya</taxon>
    </lineage>
</organism>
<proteinExistence type="inferred from homology"/>
<dbReference type="GO" id="GO:0031470">
    <property type="term" value="C:carboxysome"/>
    <property type="evidence" value="ECO:0007669"/>
    <property type="project" value="UniProtKB-ARBA"/>
</dbReference>
<dbReference type="PROSITE" id="PS00101">
    <property type="entry name" value="HEXAPEP_TRANSFERASES"/>
    <property type="match status" value="1"/>
</dbReference>
<dbReference type="KEGG" id="tog:HNI00_18215"/>
<gene>
    <name evidence="6" type="ORF">HNI00_18215</name>
</gene>
<dbReference type="PANTHER" id="PTHR43300:SF11">
    <property type="entry name" value="ACETYLTRANSFERASE RV3034C-RELATED"/>
    <property type="match status" value="1"/>
</dbReference>
<dbReference type="FunFam" id="2.160.10.10:FF:000037">
    <property type="entry name" value="Streptogramin A acetyltransferase"/>
    <property type="match status" value="1"/>
</dbReference>
<dbReference type="AlphaFoldDB" id="A0AA96Y764"/>
<dbReference type="InterPro" id="IPR011004">
    <property type="entry name" value="Trimer_LpxA-like_sf"/>
</dbReference>
<dbReference type="InterPro" id="IPR050179">
    <property type="entry name" value="Trans_hexapeptide_repeat"/>
</dbReference>
<dbReference type="SUPFAM" id="SSF51161">
    <property type="entry name" value="Trimeric LpxA-like enzymes"/>
    <property type="match status" value="1"/>
</dbReference>
<evidence type="ECO:0000256" key="5">
    <source>
        <dbReference type="ARBA" id="ARBA00023315"/>
    </source>
</evidence>
<dbReference type="GO" id="GO:0016746">
    <property type="term" value="F:acyltransferase activity"/>
    <property type="evidence" value="ECO:0007669"/>
    <property type="project" value="UniProtKB-KW"/>
</dbReference>
<reference evidence="6" key="1">
    <citation type="submission" date="2020-05" db="EMBL/GenBank/DDBJ databases">
        <authorList>
            <person name="Zhu T."/>
            <person name="Keshari N."/>
            <person name="Lu X."/>
        </authorList>
    </citation>
    <scope>NUCLEOTIDE SEQUENCE</scope>
    <source>
        <strain evidence="6">NK1-22</strain>
    </source>
</reference>
<dbReference type="CDD" id="cd03349">
    <property type="entry name" value="LbH_XAT"/>
    <property type="match status" value="1"/>
</dbReference>
<dbReference type="PANTHER" id="PTHR43300">
    <property type="entry name" value="ACETYLTRANSFERASE"/>
    <property type="match status" value="1"/>
</dbReference>
<sequence>MTSGPSPDTRYPIPGQTRLAFLKNIVKNPNIIVGDYTYYDDFENPENFERNVLYHFDFEGDRLIIGKFCSIASDVKFIMNGGNHRTDWFTNYPFPVFGNGWEHAMPDSWPNKGDTIIGNDVWIGYGAMLMPGVQVGDGAIIATGAVVTRNVEPYAIVGGNPAALIRKRFDDAVIQELLQICWWDWDIQKITRHLPAICGGDLARLRQSAQEG</sequence>
<dbReference type="EMBL" id="CP053540">
    <property type="protein sequence ID" value="WOB44871.1"/>
    <property type="molecule type" value="Genomic_DNA"/>
</dbReference>
<keyword evidence="3" id="KW-0677">Repeat</keyword>
<dbReference type="GO" id="GO:0046677">
    <property type="term" value="P:response to antibiotic"/>
    <property type="evidence" value="ECO:0007669"/>
    <property type="project" value="UniProtKB-KW"/>
</dbReference>
<keyword evidence="2" id="KW-0808">Transferase</keyword>
<protein>
    <submittedName>
        <fullName evidence="6">CatB-related O-acetyltransferase</fullName>
    </submittedName>
</protein>
<evidence type="ECO:0000256" key="2">
    <source>
        <dbReference type="ARBA" id="ARBA00022679"/>
    </source>
</evidence>
<name>A0AA96Y764_9CYAN</name>
<evidence type="ECO:0000256" key="4">
    <source>
        <dbReference type="ARBA" id="ARBA00023251"/>
    </source>
</evidence>
<dbReference type="Gene3D" id="2.160.10.10">
    <property type="entry name" value="Hexapeptide repeat proteins"/>
    <property type="match status" value="1"/>
</dbReference>
<comment type="similarity">
    <text evidence="1">Belongs to the transferase hexapeptide repeat family.</text>
</comment>
<evidence type="ECO:0000256" key="3">
    <source>
        <dbReference type="ARBA" id="ARBA00022737"/>
    </source>
</evidence>
<accession>A0AA96Y764</accession>
<dbReference type="RefSeq" id="WP_316788201.1">
    <property type="nucleotide sequence ID" value="NZ_CP053540.1"/>
</dbReference>
<dbReference type="InterPro" id="IPR001451">
    <property type="entry name" value="Hexapep"/>
</dbReference>
<dbReference type="GO" id="GO:0043886">
    <property type="term" value="F:structural constituent of carboxysome shell"/>
    <property type="evidence" value="ECO:0007669"/>
    <property type="project" value="UniProtKB-ARBA"/>
</dbReference>
<evidence type="ECO:0000256" key="1">
    <source>
        <dbReference type="ARBA" id="ARBA00007274"/>
    </source>
</evidence>
<keyword evidence="4" id="KW-0046">Antibiotic resistance</keyword>
<dbReference type="InterPro" id="IPR018357">
    <property type="entry name" value="Hexapep_transf_CS"/>
</dbReference>
<keyword evidence="5" id="KW-0012">Acyltransferase</keyword>
<dbReference type="Pfam" id="PF00132">
    <property type="entry name" value="Hexapep"/>
    <property type="match status" value="1"/>
</dbReference>
<evidence type="ECO:0000313" key="6">
    <source>
        <dbReference type="EMBL" id="WOB44871.1"/>
    </source>
</evidence>